<accession>A0A368GB66</accession>
<evidence type="ECO:0000313" key="2">
    <source>
        <dbReference type="EMBL" id="RCN40250.1"/>
    </source>
</evidence>
<protein>
    <recommendedName>
        <fullName evidence="1">Endonuclease/exonuclease/phosphatase domain-containing protein</fullName>
    </recommendedName>
</protein>
<dbReference type="SUPFAM" id="SSF56219">
    <property type="entry name" value="DNase I-like"/>
    <property type="match status" value="1"/>
</dbReference>
<feature type="domain" description="Endonuclease/exonuclease/phosphatase" evidence="1">
    <location>
        <begin position="113"/>
        <end position="205"/>
    </location>
</feature>
<dbReference type="STRING" id="29170.A0A368GB66"/>
<dbReference type="InterPro" id="IPR005135">
    <property type="entry name" value="Endo/exonuclease/phosphatase"/>
</dbReference>
<dbReference type="GO" id="GO:0003824">
    <property type="term" value="F:catalytic activity"/>
    <property type="evidence" value="ECO:0007669"/>
    <property type="project" value="InterPro"/>
</dbReference>
<dbReference type="Pfam" id="PF03372">
    <property type="entry name" value="Exo_endo_phos"/>
    <property type="match status" value="1"/>
</dbReference>
<dbReference type="Proteomes" id="UP000252519">
    <property type="component" value="Unassembled WGS sequence"/>
</dbReference>
<dbReference type="OrthoDB" id="5849469at2759"/>
<evidence type="ECO:0000259" key="1">
    <source>
        <dbReference type="Pfam" id="PF03372"/>
    </source>
</evidence>
<dbReference type="AlphaFoldDB" id="A0A368GB66"/>
<comment type="caution">
    <text evidence="2">The sequence shown here is derived from an EMBL/GenBank/DDBJ whole genome shotgun (WGS) entry which is preliminary data.</text>
</comment>
<sequence length="209" mass="23852">MDLVNSGYRFFYAGPENTTAPSGRGFFVSSRFAPYVGASERENDRISRLDLWMGEHIIRCFSIYAPPSSCFGAEDEEQYSKFLEELCTLLQQSNPHKICLNRRKQWCNGAGVSKGHILLLGDFNAKLGKKENEAEICIGQYGYGDVRNARGRLLIEFCEQLHLRASATFFKTRSGRKWTWKSPDGITRNCIDHIFACPHLRFSNVRKGH</sequence>
<organism evidence="2 3">
    <name type="scientific">Ancylostoma caninum</name>
    <name type="common">Dog hookworm</name>
    <dbReference type="NCBI Taxonomy" id="29170"/>
    <lineage>
        <taxon>Eukaryota</taxon>
        <taxon>Metazoa</taxon>
        <taxon>Ecdysozoa</taxon>
        <taxon>Nematoda</taxon>
        <taxon>Chromadorea</taxon>
        <taxon>Rhabditida</taxon>
        <taxon>Rhabditina</taxon>
        <taxon>Rhabditomorpha</taxon>
        <taxon>Strongyloidea</taxon>
        <taxon>Ancylostomatidae</taxon>
        <taxon>Ancylostomatinae</taxon>
        <taxon>Ancylostoma</taxon>
    </lineage>
</organism>
<reference evidence="2 3" key="1">
    <citation type="submission" date="2014-10" db="EMBL/GenBank/DDBJ databases">
        <title>Draft genome of the hookworm Ancylostoma caninum.</title>
        <authorList>
            <person name="Mitreva M."/>
        </authorList>
    </citation>
    <scope>NUCLEOTIDE SEQUENCE [LARGE SCALE GENOMIC DNA]</scope>
    <source>
        <strain evidence="2 3">Baltimore</strain>
    </source>
</reference>
<dbReference type="InterPro" id="IPR036691">
    <property type="entry name" value="Endo/exonu/phosph_ase_sf"/>
</dbReference>
<keyword evidence="3" id="KW-1185">Reference proteome</keyword>
<proteinExistence type="predicted"/>
<gene>
    <name evidence="2" type="ORF">ANCCAN_13817</name>
</gene>
<evidence type="ECO:0000313" key="3">
    <source>
        <dbReference type="Proteomes" id="UP000252519"/>
    </source>
</evidence>
<dbReference type="Gene3D" id="3.60.10.10">
    <property type="entry name" value="Endonuclease/exonuclease/phosphatase"/>
    <property type="match status" value="1"/>
</dbReference>
<dbReference type="EMBL" id="JOJR01000295">
    <property type="protein sequence ID" value="RCN40250.1"/>
    <property type="molecule type" value="Genomic_DNA"/>
</dbReference>
<name>A0A368GB66_ANCCA</name>